<dbReference type="Proteomes" id="UP000603904">
    <property type="component" value="Unassembled WGS sequence"/>
</dbReference>
<feature type="domain" description="UspA" evidence="2">
    <location>
        <begin position="4"/>
        <end position="138"/>
    </location>
</feature>
<dbReference type="SUPFAM" id="SSF52402">
    <property type="entry name" value="Adenine nucleotide alpha hydrolases-like"/>
    <property type="match status" value="2"/>
</dbReference>
<comment type="similarity">
    <text evidence="1">Belongs to the universal stress protein A family.</text>
</comment>
<keyword evidence="4" id="KW-1185">Reference proteome</keyword>
<dbReference type="InterPro" id="IPR006015">
    <property type="entry name" value="Universal_stress_UspA"/>
</dbReference>
<reference evidence="3 4" key="1">
    <citation type="submission" date="2021-01" db="EMBL/GenBank/DDBJ databases">
        <title>Whole genome shotgun sequence of Microbispora corallina NBRC 16416.</title>
        <authorList>
            <person name="Komaki H."/>
            <person name="Tamura T."/>
        </authorList>
    </citation>
    <scope>NUCLEOTIDE SEQUENCE [LARGE SCALE GENOMIC DNA]</scope>
    <source>
        <strain evidence="3 4">NBRC 16416</strain>
    </source>
</reference>
<proteinExistence type="inferred from homology"/>
<dbReference type="PANTHER" id="PTHR46268:SF6">
    <property type="entry name" value="UNIVERSAL STRESS PROTEIN UP12"/>
    <property type="match status" value="1"/>
</dbReference>
<name>A0ABQ4FTJ5_9ACTN</name>
<dbReference type="PANTHER" id="PTHR46268">
    <property type="entry name" value="STRESS RESPONSE PROTEIN NHAX"/>
    <property type="match status" value="1"/>
</dbReference>
<organism evidence="3 4">
    <name type="scientific">Microbispora corallina</name>
    <dbReference type="NCBI Taxonomy" id="83302"/>
    <lineage>
        <taxon>Bacteria</taxon>
        <taxon>Bacillati</taxon>
        <taxon>Actinomycetota</taxon>
        <taxon>Actinomycetes</taxon>
        <taxon>Streptosporangiales</taxon>
        <taxon>Streptosporangiaceae</taxon>
        <taxon>Microbispora</taxon>
    </lineage>
</organism>
<evidence type="ECO:0000313" key="4">
    <source>
        <dbReference type="Proteomes" id="UP000603904"/>
    </source>
</evidence>
<evidence type="ECO:0000256" key="1">
    <source>
        <dbReference type="ARBA" id="ARBA00008791"/>
    </source>
</evidence>
<dbReference type="InterPro" id="IPR006016">
    <property type="entry name" value="UspA"/>
</dbReference>
<dbReference type="Pfam" id="PF00582">
    <property type="entry name" value="Usp"/>
    <property type="match status" value="2"/>
</dbReference>
<evidence type="ECO:0000259" key="2">
    <source>
        <dbReference type="Pfam" id="PF00582"/>
    </source>
</evidence>
<protein>
    <submittedName>
        <fullName evidence="3">Universal stress protein</fullName>
    </submittedName>
</protein>
<dbReference type="RefSeq" id="WP_204055795.1">
    <property type="nucleotide sequence ID" value="NZ_BAAAGP010000003.1"/>
</dbReference>
<accession>A0ABQ4FTJ5</accession>
<feature type="domain" description="UspA" evidence="2">
    <location>
        <begin position="147"/>
        <end position="281"/>
    </location>
</feature>
<dbReference type="PRINTS" id="PR01438">
    <property type="entry name" value="UNVRSLSTRESS"/>
</dbReference>
<comment type="caution">
    <text evidence="3">The sequence shown here is derived from an EMBL/GenBank/DDBJ whole genome shotgun (WGS) entry which is preliminary data.</text>
</comment>
<gene>
    <name evidence="3" type="ORF">Mco01_11390</name>
</gene>
<dbReference type="EMBL" id="BOOC01000003">
    <property type="protein sequence ID" value="GIH38139.1"/>
    <property type="molecule type" value="Genomic_DNA"/>
</dbReference>
<dbReference type="Gene3D" id="3.40.50.620">
    <property type="entry name" value="HUPs"/>
    <property type="match status" value="2"/>
</dbReference>
<sequence length="285" mass="30594">MPLPIIVGTDGSPEATSAVEWAADDAARRGLPLRFVSVVDHWAYGIPKFPATLADPLTVHAERALEAAEATARERRPEVEISKEIVEGIPARILRDRGREAEEIVLGSRGLGGFAGLVIGSVSTHVAGHAPCPVVVVRPGWRDAHARVVVGLDDSAECDPALGYAFEQARLRRATLRAVFAWQLPVHTLAPEIAYDISEVREARQRVVTRKLDTWRRLHPEVDVQEDLVYGHPVQALTEASGDADLLVVGSHGRGALGAAVLGSVGRAVLHHASCPVAIVRPRAV</sequence>
<evidence type="ECO:0000313" key="3">
    <source>
        <dbReference type="EMBL" id="GIH38139.1"/>
    </source>
</evidence>
<dbReference type="InterPro" id="IPR014729">
    <property type="entry name" value="Rossmann-like_a/b/a_fold"/>
</dbReference>